<dbReference type="RefSeq" id="WP_161804496.1">
    <property type="nucleotide sequence ID" value="NZ_BBZA01000255.1"/>
</dbReference>
<evidence type="ECO:0000259" key="3">
    <source>
        <dbReference type="Pfam" id="PF02550"/>
    </source>
</evidence>
<keyword evidence="6" id="KW-1185">Reference proteome</keyword>
<dbReference type="InterPro" id="IPR026888">
    <property type="entry name" value="AcetylCoA_hyd_C"/>
</dbReference>
<dbReference type="Gene3D" id="3.30.750.70">
    <property type="entry name" value="4-hydroxybutyrate coenzyme like domains"/>
    <property type="match status" value="1"/>
</dbReference>
<protein>
    <submittedName>
        <fullName evidence="5">Uncharacterized protein</fullName>
    </submittedName>
</protein>
<dbReference type="Gene3D" id="3.40.1080.10">
    <property type="entry name" value="Glutaconate Coenzyme A-transferase"/>
    <property type="match status" value="1"/>
</dbReference>
<dbReference type="InterPro" id="IPR003702">
    <property type="entry name" value="ActCoA_hydro_N"/>
</dbReference>
<comment type="caution">
    <text evidence="5">The sequence shown here is derived from an EMBL/GenBank/DDBJ whole genome shotgun (WGS) entry which is preliminary data.</text>
</comment>
<sequence length="431" mass="46952">MNWAHMYRSKVTTPEKAVEVVQSGHRVYIGGGAGAPQALINALVERANDLRDVEIVHVLHFGDAPYVKPEYAQSFRHNALFIGHNVRQAVNEGRADFTPIFLSEIPGLFRNGRLPLDVAFIQVSPPDEHGFCSFGVEVGCTKPAAEAARVVVAQVNRHMPRTHGDSFIHIRNLDIIVEADAPLPEAPLGGMSDVHKRIGEIIAEMIPDGATLQLGIGSIPDAVLNNLYSHRDLGIHTELFSDGVMHLIEAGVITGAKKTIHRGKVVAGFFFGSQALYDFVADNPIFELHPTDYVNDPFVIAQHEKMVSINSAIEVDLTGQVAADSIGTRFYSGVGGQLDFVRGAARSKGGMPIIALPATAKNGTISRIVPMLKPGAGVTTTRNDVHYVVTEYGVADLYGKPIRERVKALINIAAPQFREELERKAREFCYL</sequence>
<dbReference type="Pfam" id="PF13336">
    <property type="entry name" value="AcetylCoA_hyd_C"/>
    <property type="match status" value="1"/>
</dbReference>
<organism evidence="5 6">
    <name type="scientific">Ardenticatena maritima</name>
    <dbReference type="NCBI Taxonomy" id="872965"/>
    <lineage>
        <taxon>Bacteria</taxon>
        <taxon>Bacillati</taxon>
        <taxon>Chloroflexota</taxon>
        <taxon>Ardenticatenia</taxon>
        <taxon>Ardenticatenales</taxon>
        <taxon>Ardenticatenaceae</taxon>
        <taxon>Ardenticatena</taxon>
    </lineage>
</organism>
<dbReference type="InterPro" id="IPR046433">
    <property type="entry name" value="ActCoA_hydro"/>
</dbReference>
<comment type="similarity">
    <text evidence="1">Belongs to the acetyl-CoA hydrolase/transferase family.</text>
</comment>
<evidence type="ECO:0000313" key="5">
    <source>
        <dbReference type="EMBL" id="GAP64394.1"/>
    </source>
</evidence>
<evidence type="ECO:0000256" key="1">
    <source>
        <dbReference type="ARBA" id="ARBA00009632"/>
    </source>
</evidence>
<feature type="domain" description="Acetyl-CoA hydrolase/transferase N-terminal" evidence="3">
    <location>
        <begin position="7"/>
        <end position="180"/>
    </location>
</feature>
<dbReference type="InterPro" id="IPR038460">
    <property type="entry name" value="AcetylCoA_hyd_C_sf"/>
</dbReference>
<dbReference type="AlphaFoldDB" id="A0A0M9UDU5"/>
<reference evidence="5 6" key="1">
    <citation type="journal article" date="2015" name="Genome Announc.">
        <title>Draft Genome Sequence of a Heterotrophic Facultative Anaerobic Thermophilic Bacterium, Ardenticatena maritima Strain 110ST.</title>
        <authorList>
            <person name="Kawaichi S."/>
            <person name="Yoshida T."/>
            <person name="Sako Y."/>
            <person name="Nakamura R."/>
        </authorList>
    </citation>
    <scope>NUCLEOTIDE SEQUENCE [LARGE SCALE GENOMIC DNA]</scope>
    <source>
        <strain evidence="5 6">110S</strain>
    </source>
</reference>
<dbReference type="Pfam" id="PF02550">
    <property type="entry name" value="AcetylCoA_hydro"/>
    <property type="match status" value="1"/>
</dbReference>
<dbReference type="PANTHER" id="PTHR21432">
    <property type="entry name" value="ACETYL-COA HYDROLASE-RELATED"/>
    <property type="match status" value="1"/>
</dbReference>
<dbReference type="PANTHER" id="PTHR21432:SF20">
    <property type="entry name" value="ACETYL-COA HYDROLASE"/>
    <property type="match status" value="1"/>
</dbReference>
<accession>A0A0M9UDU5</accession>
<dbReference type="Gene3D" id="3.40.1080.20">
    <property type="entry name" value="Acetyl-CoA hydrolase/transferase C-terminal domain"/>
    <property type="match status" value="1"/>
</dbReference>
<dbReference type="GO" id="GO:0006083">
    <property type="term" value="P:acetate metabolic process"/>
    <property type="evidence" value="ECO:0007669"/>
    <property type="project" value="InterPro"/>
</dbReference>
<gene>
    <name evidence="5" type="ORF">ARMA_2817</name>
</gene>
<feature type="domain" description="Acetyl-CoA hydrolase/transferase C-terminal" evidence="4">
    <location>
        <begin position="272"/>
        <end position="425"/>
    </location>
</feature>
<dbReference type="GO" id="GO:0008775">
    <property type="term" value="F:acetate CoA-transferase activity"/>
    <property type="evidence" value="ECO:0007669"/>
    <property type="project" value="InterPro"/>
</dbReference>
<dbReference type="STRING" id="872965.SE16_01190"/>
<dbReference type="InterPro" id="IPR037171">
    <property type="entry name" value="NagB/RpiA_transferase-like"/>
</dbReference>
<evidence type="ECO:0000313" key="6">
    <source>
        <dbReference type="Proteomes" id="UP000037784"/>
    </source>
</evidence>
<dbReference type="Proteomes" id="UP000037784">
    <property type="component" value="Unassembled WGS sequence"/>
</dbReference>
<evidence type="ECO:0000259" key="4">
    <source>
        <dbReference type="Pfam" id="PF13336"/>
    </source>
</evidence>
<name>A0A0M9UDU5_9CHLR</name>
<evidence type="ECO:0000256" key="2">
    <source>
        <dbReference type="ARBA" id="ARBA00022679"/>
    </source>
</evidence>
<reference evidence="6" key="2">
    <citation type="submission" date="2015-08" db="EMBL/GenBank/DDBJ databases">
        <title>Draft Genome Sequence of a Heterotrophic Facultative Anaerobic Bacterium Ardenticatena maritima Strain 110S.</title>
        <authorList>
            <person name="Kawaichi S."/>
            <person name="Yoshida T."/>
            <person name="Sako Y."/>
            <person name="Nakamura R."/>
        </authorList>
    </citation>
    <scope>NUCLEOTIDE SEQUENCE [LARGE SCALE GENOMIC DNA]</scope>
    <source>
        <strain evidence="6">110S</strain>
    </source>
</reference>
<dbReference type="EMBL" id="BBZA01000255">
    <property type="protein sequence ID" value="GAP64394.1"/>
    <property type="molecule type" value="Genomic_DNA"/>
</dbReference>
<dbReference type="SUPFAM" id="SSF100950">
    <property type="entry name" value="NagB/RpiA/CoA transferase-like"/>
    <property type="match status" value="2"/>
</dbReference>
<dbReference type="InParanoid" id="A0A0M9UDU5"/>
<proteinExistence type="inferred from homology"/>
<keyword evidence="2" id="KW-0808">Transferase</keyword>